<keyword evidence="18" id="KW-1185">Reference proteome</keyword>
<accession>V4L2I0</accession>
<evidence type="ECO:0000256" key="10">
    <source>
        <dbReference type="ARBA" id="ARBA00023157"/>
    </source>
</evidence>
<dbReference type="InterPro" id="IPR000858">
    <property type="entry name" value="S_locus_glycoprot_dom"/>
</dbReference>
<dbReference type="PANTHER" id="PTHR27002:SF150">
    <property type="entry name" value="RECEPTOR-LIKE SERINE_THREONINE-PROTEIN KINASE SD1-8"/>
    <property type="match status" value="1"/>
</dbReference>
<evidence type="ECO:0000256" key="5">
    <source>
        <dbReference type="ARBA" id="ARBA00022679"/>
    </source>
</evidence>
<dbReference type="InterPro" id="IPR024171">
    <property type="entry name" value="SRK-like_kinase"/>
</dbReference>
<organism evidence="17 18">
    <name type="scientific">Eutrema salsugineum</name>
    <name type="common">Saltwater cress</name>
    <name type="synonym">Sisymbrium salsugineum</name>
    <dbReference type="NCBI Taxonomy" id="72664"/>
    <lineage>
        <taxon>Eukaryota</taxon>
        <taxon>Viridiplantae</taxon>
        <taxon>Streptophyta</taxon>
        <taxon>Embryophyta</taxon>
        <taxon>Tracheophyta</taxon>
        <taxon>Spermatophyta</taxon>
        <taxon>Magnoliopsida</taxon>
        <taxon>eudicotyledons</taxon>
        <taxon>Gunneridae</taxon>
        <taxon>Pentapetalae</taxon>
        <taxon>rosids</taxon>
        <taxon>malvids</taxon>
        <taxon>Brassicales</taxon>
        <taxon>Brassicaceae</taxon>
        <taxon>Eutremeae</taxon>
        <taxon>Eutrema</taxon>
    </lineage>
</organism>
<evidence type="ECO:0000259" key="15">
    <source>
        <dbReference type="PROSITE" id="PS50927"/>
    </source>
</evidence>
<feature type="domain" description="Apple" evidence="16">
    <location>
        <begin position="291"/>
        <end position="370"/>
    </location>
</feature>
<dbReference type="Pfam" id="PF00069">
    <property type="entry name" value="Pkinase"/>
    <property type="match status" value="1"/>
</dbReference>
<dbReference type="SUPFAM" id="SSF51110">
    <property type="entry name" value="alpha-D-mannose-specific plant lectins"/>
    <property type="match status" value="1"/>
</dbReference>
<dbReference type="SUPFAM" id="SSF56112">
    <property type="entry name" value="Protein kinase-like (PK-like)"/>
    <property type="match status" value="1"/>
</dbReference>
<comment type="catalytic activity">
    <reaction evidence="13">
        <text>L-seryl-[protein] + ATP = O-phospho-L-seryl-[protein] + ADP + H(+)</text>
        <dbReference type="Rhea" id="RHEA:17989"/>
        <dbReference type="Rhea" id="RHEA-COMP:9863"/>
        <dbReference type="Rhea" id="RHEA-COMP:11604"/>
        <dbReference type="ChEBI" id="CHEBI:15378"/>
        <dbReference type="ChEBI" id="CHEBI:29999"/>
        <dbReference type="ChEBI" id="CHEBI:30616"/>
        <dbReference type="ChEBI" id="CHEBI:83421"/>
        <dbReference type="ChEBI" id="CHEBI:456216"/>
        <dbReference type="EC" id="2.7.11.1"/>
    </reaction>
</comment>
<name>V4L2I0_EUTSA</name>
<dbReference type="PANTHER" id="PTHR27002">
    <property type="entry name" value="RECEPTOR-LIKE SERINE/THREONINE-PROTEIN KINASE SD1-8"/>
    <property type="match status" value="1"/>
</dbReference>
<dbReference type="SMART" id="SM00108">
    <property type="entry name" value="B_lectin"/>
    <property type="match status" value="1"/>
</dbReference>
<keyword evidence="7" id="KW-0547">Nucleotide-binding</keyword>
<evidence type="ECO:0000256" key="11">
    <source>
        <dbReference type="ARBA" id="ARBA00023180"/>
    </source>
</evidence>
<dbReference type="Gene3D" id="1.10.510.10">
    <property type="entry name" value="Transferase(Phosphotransferase) domain 1"/>
    <property type="match status" value="1"/>
</dbReference>
<dbReference type="STRING" id="72664.V4L2I0"/>
<dbReference type="InterPro" id="IPR000719">
    <property type="entry name" value="Prot_kinase_dom"/>
</dbReference>
<dbReference type="OMA" id="MIVEATN"/>
<dbReference type="InterPro" id="IPR001480">
    <property type="entry name" value="Bulb-type_lectin_dom"/>
</dbReference>
<dbReference type="InterPro" id="IPR003609">
    <property type="entry name" value="Pan_app"/>
</dbReference>
<dbReference type="SMART" id="SM00473">
    <property type="entry name" value="PAN_AP"/>
    <property type="match status" value="1"/>
</dbReference>
<comment type="subcellular location">
    <subcellularLocation>
        <location evidence="1">Cell membrane</location>
        <topology evidence="1">Single-pass type I membrane protein</topology>
    </subcellularLocation>
</comment>
<dbReference type="SMART" id="SM00220">
    <property type="entry name" value="S_TKc"/>
    <property type="match status" value="1"/>
</dbReference>
<keyword evidence="10" id="KW-1015">Disulfide bond</keyword>
<feature type="domain" description="Protein kinase" evidence="14">
    <location>
        <begin position="403"/>
        <end position="693"/>
    </location>
</feature>
<protein>
    <recommendedName>
        <fullName evidence="2">non-specific serine/threonine protein kinase</fullName>
        <ecNumber evidence="2">2.7.11.1</ecNumber>
    </recommendedName>
</protein>
<keyword evidence="9" id="KW-0067">ATP-binding</keyword>
<dbReference type="PROSITE" id="PS50927">
    <property type="entry name" value="BULB_LECTIN"/>
    <property type="match status" value="1"/>
</dbReference>
<dbReference type="InterPro" id="IPR008271">
    <property type="entry name" value="Ser/Thr_kinase_AS"/>
</dbReference>
<evidence type="ECO:0000256" key="6">
    <source>
        <dbReference type="ARBA" id="ARBA00022729"/>
    </source>
</evidence>
<dbReference type="eggNOG" id="ENOG502QS2H">
    <property type="taxonomic scope" value="Eukaryota"/>
</dbReference>
<feature type="domain" description="Bulb-type lectin" evidence="15">
    <location>
        <begin position="1"/>
        <end position="116"/>
    </location>
</feature>
<keyword evidence="4" id="KW-0723">Serine/threonine-protein kinase</keyword>
<dbReference type="Gene3D" id="3.30.200.20">
    <property type="entry name" value="Phosphorylase Kinase, domain 1"/>
    <property type="match status" value="1"/>
</dbReference>
<evidence type="ECO:0000256" key="8">
    <source>
        <dbReference type="ARBA" id="ARBA00022777"/>
    </source>
</evidence>
<dbReference type="EC" id="2.7.11.1" evidence="2"/>
<feature type="non-terminal residue" evidence="17">
    <location>
        <position position="1"/>
    </location>
</feature>
<evidence type="ECO:0000256" key="4">
    <source>
        <dbReference type="ARBA" id="ARBA00022527"/>
    </source>
</evidence>
<dbReference type="CDD" id="cd00028">
    <property type="entry name" value="B_lectin"/>
    <property type="match status" value="1"/>
</dbReference>
<evidence type="ECO:0000256" key="2">
    <source>
        <dbReference type="ARBA" id="ARBA00012513"/>
    </source>
</evidence>
<dbReference type="PIRSF" id="PIRSF000641">
    <property type="entry name" value="SRK"/>
    <property type="match status" value="1"/>
</dbReference>
<sequence length="707" mass="79668">LERNETFPSPTNVFELGFVQPNVFISRWYLGIWLAQDPKRTCLWVANRDNALTTPMGTLTFSNNDLVLIGQGNKTVWSANLTGGGDVNSQMVVQLQDTGNLVSFDNPTDTLLPNMRLGYDPKTGSRKVLKPWKNQTDPSSGYLSLRFEDDFYSAVVAISLGHPLSAKNWSIVWNGYSFGDMPPILEIENETLLVMTNYLGNHSRLTLEANQEESIGVYTWDLKSRVSKASWSLSKDDCHGYLRDVAGNYRTCGSYSFCSTTNKAPMCSCIQGFHQKTEPSGGCVRSRAFNCNDSKYLLLKNMKLPERHFDQYQLDGFETCKQFCHSDCACTAFALVEKLNNSYCVYWTGELDDMQKYSGFGGQQLYVRVAAKDLEIMISEITGEDRFTFMDFAMIVEATNNFSPSNILLGRGGFGIVYKPLLPNGTAVKRLSTDSSQRIEEFKNEVRTILNVLHKNLVRLQGCCCEGDERILVYEFLENSSLNRYLFNEARSRLLNWENRFRIIREITRGLSYLHNFRDSPIIHRDLKPSNILLDKNLTSKISDFGMAKILGSGTTEAHTQTLMGTYGYMSEEYAMSNTISEKSDVFSLGVMILVWRRWNEGNGLDLVDPNFKDDSLVEEEVLRCTQIGLCCVQDEAENRPSTEVLVVMLNSRTADIPVPQEPNYYYARLLADPAASSSSVGRAIQSIGHTQSASINQVTFTTINGR</sequence>
<gene>
    <name evidence="17" type="ORF">EUTSA_v10029461mg</name>
</gene>
<dbReference type="GO" id="GO:0005524">
    <property type="term" value="F:ATP binding"/>
    <property type="evidence" value="ECO:0007669"/>
    <property type="project" value="UniProtKB-KW"/>
</dbReference>
<keyword evidence="8" id="KW-0418">Kinase</keyword>
<dbReference type="EMBL" id="KI517537">
    <property type="protein sequence ID" value="ESQ37869.1"/>
    <property type="molecule type" value="Genomic_DNA"/>
</dbReference>
<evidence type="ECO:0000259" key="14">
    <source>
        <dbReference type="PROSITE" id="PS50011"/>
    </source>
</evidence>
<evidence type="ECO:0000313" key="18">
    <source>
        <dbReference type="Proteomes" id="UP000030689"/>
    </source>
</evidence>
<dbReference type="Pfam" id="PF00954">
    <property type="entry name" value="S_locus_glycop"/>
    <property type="match status" value="1"/>
</dbReference>
<reference evidence="17 18" key="1">
    <citation type="journal article" date="2013" name="Front. Plant Sci.">
        <title>The Reference Genome of the Halophytic Plant Eutrema salsugineum.</title>
        <authorList>
            <person name="Yang R."/>
            <person name="Jarvis D.E."/>
            <person name="Chen H."/>
            <person name="Beilstein M.A."/>
            <person name="Grimwood J."/>
            <person name="Jenkins J."/>
            <person name="Shu S."/>
            <person name="Prochnik S."/>
            <person name="Xin M."/>
            <person name="Ma C."/>
            <person name="Schmutz J."/>
            <person name="Wing R.A."/>
            <person name="Mitchell-Olds T."/>
            <person name="Schumaker K.S."/>
            <person name="Wang X."/>
        </authorList>
    </citation>
    <scope>NUCLEOTIDE SEQUENCE [LARGE SCALE GENOMIC DNA]</scope>
</reference>
<evidence type="ECO:0000256" key="1">
    <source>
        <dbReference type="ARBA" id="ARBA00004251"/>
    </source>
</evidence>
<dbReference type="Pfam" id="PF01453">
    <property type="entry name" value="B_lectin"/>
    <property type="match status" value="1"/>
</dbReference>
<dbReference type="KEGG" id="eus:EUTSA_v10029461mg"/>
<keyword evidence="6" id="KW-0732">Signal</keyword>
<dbReference type="InterPro" id="IPR036426">
    <property type="entry name" value="Bulb-type_lectin_dom_sf"/>
</dbReference>
<dbReference type="FunFam" id="1.10.510.10:FF:001023">
    <property type="entry name" value="Os07g0541700 protein"/>
    <property type="match status" value="1"/>
</dbReference>
<keyword evidence="11" id="KW-0325">Glycoprotein</keyword>
<keyword evidence="3" id="KW-0472">Membrane</keyword>
<dbReference type="GO" id="GO:0004674">
    <property type="term" value="F:protein serine/threonine kinase activity"/>
    <property type="evidence" value="ECO:0007669"/>
    <property type="project" value="UniProtKB-KW"/>
</dbReference>
<evidence type="ECO:0000256" key="12">
    <source>
        <dbReference type="ARBA" id="ARBA00047899"/>
    </source>
</evidence>
<evidence type="ECO:0000256" key="3">
    <source>
        <dbReference type="ARBA" id="ARBA00022475"/>
    </source>
</evidence>
<dbReference type="Proteomes" id="UP000030689">
    <property type="component" value="Unassembled WGS sequence"/>
</dbReference>
<dbReference type="AlphaFoldDB" id="V4L2I0"/>
<dbReference type="PROSITE" id="PS50011">
    <property type="entry name" value="PROTEIN_KINASE_DOM"/>
    <property type="match status" value="1"/>
</dbReference>
<dbReference type="GO" id="GO:0048544">
    <property type="term" value="P:recognition of pollen"/>
    <property type="evidence" value="ECO:0007669"/>
    <property type="project" value="InterPro"/>
</dbReference>
<evidence type="ECO:0000259" key="16">
    <source>
        <dbReference type="PROSITE" id="PS50948"/>
    </source>
</evidence>
<dbReference type="PROSITE" id="PS50948">
    <property type="entry name" value="PAN"/>
    <property type="match status" value="1"/>
</dbReference>
<dbReference type="Gene3D" id="2.90.10.10">
    <property type="entry name" value="Bulb-type lectin domain"/>
    <property type="match status" value="1"/>
</dbReference>
<dbReference type="CDD" id="cd01098">
    <property type="entry name" value="PAN_AP_plant"/>
    <property type="match status" value="1"/>
</dbReference>
<dbReference type="Pfam" id="PF08276">
    <property type="entry name" value="PAN_2"/>
    <property type="match status" value="1"/>
</dbReference>
<dbReference type="PROSITE" id="PS00108">
    <property type="entry name" value="PROTEIN_KINASE_ST"/>
    <property type="match status" value="1"/>
</dbReference>
<evidence type="ECO:0000256" key="13">
    <source>
        <dbReference type="ARBA" id="ARBA00048679"/>
    </source>
</evidence>
<keyword evidence="5" id="KW-0808">Transferase</keyword>
<dbReference type="Gramene" id="ESQ37869">
    <property type="protein sequence ID" value="ESQ37869"/>
    <property type="gene ID" value="EUTSA_v10029461mg"/>
</dbReference>
<evidence type="ECO:0000256" key="7">
    <source>
        <dbReference type="ARBA" id="ARBA00022741"/>
    </source>
</evidence>
<dbReference type="GO" id="GO:0005886">
    <property type="term" value="C:plasma membrane"/>
    <property type="evidence" value="ECO:0007669"/>
    <property type="project" value="UniProtKB-SubCell"/>
</dbReference>
<evidence type="ECO:0000313" key="17">
    <source>
        <dbReference type="EMBL" id="ESQ37869.1"/>
    </source>
</evidence>
<proteinExistence type="predicted"/>
<comment type="catalytic activity">
    <reaction evidence="12">
        <text>L-threonyl-[protein] + ATP = O-phospho-L-threonyl-[protein] + ADP + H(+)</text>
        <dbReference type="Rhea" id="RHEA:46608"/>
        <dbReference type="Rhea" id="RHEA-COMP:11060"/>
        <dbReference type="Rhea" id="RHEA-COMP:11605"/>
        <dbReference type="ChEBI" id="CHEBI:15378"/>
        <dbReference type="ChEBI" id="CHEBI:30013"/>
        <dbReference type="ChEBI" id="CHEBI:30616"/>
        <dbReference type="ChEBI" id="CHEBI:61977"/>
        <dbReference type="ChEBI" id="CHEBI:456216"/>
        <dbReference type="EC" id="2.7.11.1"/>
    </reaction>
</comment>
<evidence type="ECO:0000256" key="9">
    <source>
        <dbReference type="ARBA" id="ARBA00022840"/>
    </source>
</evidence>
<keyword evidence="3" id="KW-1003">Cell membrane</keyword>
<dbReference type="InterPro" id="IPR011009">
    <property type="entry name" value="Kinase-like_dom_sf"/>
</dbReference>